<accession>A0A2P6Q9A3</accession>
<evidence type="ECO:0000313" key="2">
    <source>
        <dbReference type="EMBL" id="PRQ30760.1"/>
    </source>
</evidence>
<keyword evidence="1" id="KW-0472">Membrane</keyword>
<dbReference type="Proteomes" id="UP000238479">
    <property type="component" value="Chromosome 5"/>
</dbReference>
<organism evidence="2 3">
    <name type="scientific">Rosa chinensis</name>
    <name type="common">China rose</name>
    <dbReference type="NCBI Taxonomy" id="74649"/>
    <lineage>
        <taxon>Eukaryota</taxon>
        <taxon>Viridiplantae</taxon>
        <taxon>Streptophyta</taxon>
        <taxon>Embryophyta</taxon>
        <taxon>Tracheophyta</taxon>
        <taxon>Spermatophyta</taxon>
        <taxon>Magnoliopsida</taxon>
        <taxon>eudicotyledons</taxon>
        <taxon>Gunneridae</taxon>
        <taxon>Pentapetalae</taxon>
        <taxon>rosids</taxon>
        <taxon>fabids</taxon>
        <taxon>Rosales</taxon>
        <taxon>Rosaceae</taxon>
        <taxon>Rosoideae</taxon>
        <taxon>Rosoideae incertae sedis</taxon>
        <taxon>Rosa</taxon>
    </lineage>
</organism>
<protein>
    <submittedName>
        <fullName evidence="2">Uncharacterized protein</fullName>
    </submittedName>
</protein>
<comment type="caution">
    <text evidence="2">The sequence shown here is derived from an EMBL/GenBank/DDBJ whole genome shotgun (WGS) entry which is preliminary data.</text>
</comment>
<keyword evidence="1" id="KW-1133">Transmembrane helix</keyword>
<evidence type="ECO:0000256" key="1">
    <source>
        <dbReference type="SAM" id="Phobius"/>
    </source>
</evidence>
<feature type="transmembrane region" description="Helical" evidence="1">
    <location>
        <begin position="86"/>
        <end position="111"/>
    </location>
</feature>
<keyword evidence="3" id="KW-1185">Reference proteome</keyword>
<dbReference type="Gramene" id="PRQ30760">
    <property type="protein sequence ID" value="PRQ30760"/>
    <property type="gene ID" value="RchiOBHm_Chr5g0028101"/>
</dbReference>
<keyword evidence="1" id="KW-0812">Transmembrane</keyword>
<proteinExistence type="predicted"/>
<dbReference type="AlphaFoldDB" id="A0A2P6Q9A3"/>
<reference evidence="2 3" key="1">
    <citation type="journal article" date="2018" name="Nat. Genet.">
        <title>The Rosa genome provides new insights in the design of modern roses.</title>
        <authorList>
            <person name="Bendahmane M."/>
        </authorList>
    </citation>
    <scope>NUCLEOTIDE SEQUENCE [LARGE SCALE GENOMIC DNA]</scope>
    <source>
        <strain evidence="3">cv. Old Blush</strain>
    </source>
</reference>
<sequence>MIKDPTFIRTYLTHTLKFNTQNSTHLLLLHSVFSDDDCWFLRETPIQGFKEDLYSLHYENPAFGEYSIARLNFQLGSRKYWRIRVFVLWVLVMGWFVLLMIRCVMLITLLYGTLL</sequence>
<evidence type="ECO:0000313" key="3">
    <source>
        <dbReference type="Proteomes" id="UP000238479"/>
    </source>
</evidence>
<name>A0A2P6Q9A3_ROSCH</name>
<dbReference type="EMBL" id="PDCK01000043">
    <property type="protein sequence ID" value="PRQ30760.1"/>
    <property type="molecule type" value="Genomic_DNA"/>
</dbReference>
<gene>
    <name evidence="2" type="ORF">RchiOBHm_Chr5g0028101</name>
</gene>